<sequence length="156" mass="17427">MSKIEFKSHVPVAQKPALEALLFFNSCQERVSACIADAIEKFGSPEIVADRDRLRIHVKGLPEVQSLFAIDTETGRPVGVAVYARQDIEHVTVVHVGISAEFASGGRRANEQLLLKLLREVRRSTRRVKGVRTMDLYYATGRTSAPRWRAPAKVLM</sequence>
<comment type="caution">
    <text evidence="1">The sequence shown here is derived from an EMBL/GenBank/DDBJ whole genome shotgun (WGS) entry which is preliminary data.</text>
</comment>
<dbReference type="Proteomes" id="UP000661077">
    <property type="component" value="Unassembled WGS sequence"/>
</dbReference>
<dbReference type="RefSeq" id="WP_203165897.1">
    <property type="nucleotide sequence ID" value="NZ_JAEVLS010000001.1"/>
</dbReference>
<protein>
    <submittedName>
        <fullName evidence="1">Uncharacterized protein</fullName>
    </submittedName>
</protein>
<reference evidence="1 2" key="1">
    <citation type="journal article" date="2021" name="Int. J. Syst. Evol. Microbiol.">
        <title>Steroidobacter gossypii sp. nov., isolated from soil of cotton cropping field.</title>
        <authorList>
            <person name="Huang R."/>
            <person name="Yang S."/>
            <person name="Zhen C."/>
            <person name="Liu W."/>
        </authorList>
    </citation>
    <scope>NUCLEOTIDE SEQUENCE [LARGE SCALE GENOMIC DNA]</scope>
    <source>
        <strain evidence="1 2">S1-65</strain>
    </source>
</reference>
<evidence type="ECO:0000313" key="1">
    <source>
        <dbReference type="EMBL" id="MBM0103947.1"/>
    </source>
</evidence>
<evidence type="ECO:0000313" key="2">
    <source>
        <dbReference type="Proteomes" id="UP000661077"/>
    </source>
</evidence>
<organism evidence="1 2">
    <name type="scientific">Steroidobacter gossypii</name>
    <dbReference type="NCBI Taxonomy" id="2805490"/>
    <lineage>
        <taxon>Bacteria</taxon>
        <taxon>Pseudomonadati</taxon>
        <taxon>Pseudomonadota</taxon>
        <taxon>Gammaproteobacteria</taxon>
        <taxon>Steroidobacterales</taxon>
        <taxon>Steroidobacteraceae</taxon>
        <taxon>Steroidobacter</taxon>
    </lineage>
</organism>
<keyword evidence="2" id="KW-1185">Reference proteome</keyword>
<accession>A0ABS1WSI3</accession>
<proteinExistence type="predicted"/>
<name>A0ABS1WSI3_9GAMM</name>
<dbReference type="EMBL" id="JAEVLS010000001">
    <property type="protein sequence ID" value="MBM0103947.1"/>
    <property type="molecule type" value="Genomic_DNA"/>
</dbReference>
<gene>
    <name evidence="1" type="ORF">JM946_04295</name>
</gene>